<feature type="domain" description="HTH cro/C1-type" evidence="1">
    <location>
        <begin position="73"/>
        <end position="112"/>
    </location>
</feature>
<dbReference type="Pfam" id="PF15731">
    <property type="entry name" value="MqsA_antitoxin"/>
    <property type="match status" value="1"/>
</dbReference>
<dbReference type="InterPro" id="IPR001387">
    <property type="entry name" value="Cro/C1-type_HTH"/>
</dbReference>
<dbReference type="InterPro" id="IPR022452">
    <property type="entry name" value="MqsA"/>
</dbReference>
<dbReference type="SUPFAM" id="SSF47413">
    <property type="entry name" value="lambda repressor-like DNA-binding domains"/>
    <property type="match status" value="1"/>
</dbReference>
<dbReference type="Gene3D" id="1.10.260.40">
    <property type="entry name" value="lambda repressor-like DNA-binding domains"/>
    <property type="match status" value="1"/>
</dbReference>
<dbReference type="PROSITE" id="PS50943">
    <property type="entry name" value="HTH_CROC1"/>
    <property type="match status" value="1"/>
</dbReference>
<dbReference type="NCBIfam" id="TIGR03830">
    <property type="entry name" value="CxxCG_CxxCG_HTH"/>
    <property type="match status" value="1"/>
</dbReference>
<dbReference type="NCBIfam" id="TIGR03831">
    <property type="entry name" value="YgiT_finger"/>
    <property type="match status" value="1"/>
</dbReference>
<dbReference type="KEGG" id="gur:Gura_2216"/>
<evidence type="ECO:0000259" key="1">
    <source>
        <dbReference type="PROSITE" id="PS50943"/>
    </source>
</evidence>
<name>A5G3N3_GEOUR</name>
<dbReference type="OrthoDB" id="7349669at2"/>
<dbReference type="Gene3D" id="3.10.20.860">
    <property type="match status" value="1"/>
</dbReference>
<protein>
    <recommendedName>
        <fullName evidence="1">HTH cro/C1-type domain-containing protein</fullName>
    </recommendedName>
</protein>
<dbReference type="InterPro" id="IPR010982">
    <property type="entry name" value="Lambda_DNA-bd_dom_sf"/>
</dbReference>
<dbReference type="HOGENOM" id="CLU_942537_0_0_7"/>
<dbReference type="GO" id="GO:0003677">
    <property type="term" value="F:DNA binding"/>
    <property type="evidence" value="ECO:0007669"/>
    <property type="project" value="InterPro"/>
</dbReference>
<evidence type="ECO:0000313" key="2">
    <source>
        <dbReference type="EMBL" id="ABQ26401.1"/>
    </source>
</evidence>
<dbReference type="InterPro" id="IPR022453">
    <property type="entry name" value="Znf_MqsA-type"/>
</dbReference>
<dbReference type="CDD" id="cd00093">
    <property type="entry name" value="HTH_XRE"/>
    <property type="match status" value="1"/>
</dbReference>
<dbReference type="STRING" id="351605.Gura_2216"/>
<keyword evidence="3" id="KW-1185">Reference proteome</keyword>
<proteinExistence type="predicted"/>
<dbReference type="RefSeq" id="WP_011939097.1">
    <property type="nucleotide sequence ID" value="NC_009483.1"/>
</dbReference>
<dbReference type="AlphaFoldDB" id="A5G3N3"/>
<dbReference type="EMBL" id="CP000698">
    <property type="protein sequence ID" value="ABQ26401.1"/>
    <property type="molecule type" value="Genomic_DNA"/>
</dbReference>
<dbReference type="Proteomes" id="UP000006695">
    <property type="component" value="Chromosome"/>
</dbReference>
<evidence type="ECO:0000313" key="3">
    <source>
        <dbReference type="Proteomes" id="UP000006695"/>
    </source>
</evidence>
<reference evidence="2 3" key="1">
    <citation type="submission" date="2007-05" db="EMBL/GenBank/DDBJ databases">
        <title>Complete sequence of Geobacter uraniireducens Rf4.</title>
        <authorList>
            <consortium name="US DOE Joint Genome Institute"/>
            <person name="Copeland A."/>
            <person name="Lucas S."/>
            <person name="Lapidus A."/>
            <person name="Barry K."/>
            <person name="Detter J.C."/>
            <person name="Glavina del Rio T."/>
            <person name="Hammon N."/>
            <person name="Israni S."/>
            <person name="Dalin E."/>
            <person name="Tice H."/>
            <person name="Pitluck S."/>
            <person name="Chertkov O."/>
            <person name="Brettin T."/>
            <person name="Bruce D."/>
            <person name="Han C."/>
            <person name="Schmutz J."/>
            <person name="Larimer F."/>
            <person name="Land M."/>
            <person name="Hauser L."/>
            <person name="Kyrpides N."/>
            <person name="Mikhailova N."/>
            <person name="Shelobolina E."/>
            <person name="Aklujkar M."/>
            <person name="Lovley D."/>
            <person name="Richardson P."/>
        </authorList>
    </citation>
    <scope>NUCLEOTIDE SEQUENCE [LARGE SCALE GENOMIC DNA]</scope>
    <source>
        <strain evidence="2 3">Rf4</strain>
    </source>
</reference>
<gene>
    <name evidence="2" type="ordered locus">Gura_2216</name>
</gene>
<sequence>MICTNCFEAEYRAAKTELTITVNDESHVLHDLDCEICPACGEVTFTHAQSLEIDKKRIAMEFGLKPLLTPEQLKTLRRVLDMKLDEICDLLQIGRNTYGRWERGEVAITPSMNLLVHNLIEKVPDARVNLLQNERTTAIQKANTSLLEQYISFGEYIREVIAATRLLPDVVCASLEIEPADLVKIENNDFPPEKISPDVTARIVRFFGLTLDNLKRLLNATLSIFDMKNSVTMVHARSTCYDAKGAAVQSSSVNKVLEKLAQKKGSPQEQKLVSDDYLARVKAALERLDQAGGGQ</sequence>
<organism evidence="2 3">
    <name type="scientific">Geotalea uraniireducens (strain Rf4)</name>
    <name type="common">Geobacter uraniireducens</name>
    <dbReference type="NCBI Taxonomy" id="351605"/>
    <lineage>
        <taxon>Bacteria</taxon>
        <taxon>Pseudomonadati</taxon>
        <taxon>Thermodesulfobacteriota</taxon>
        <taxon>Desulfuromonadia</taxon>
        <taxon>Geobacterales</taxon>
        <taxon>Geobacteraceae</taxon>
        <taxon>Geotalea</taxon>
    </lineage>
</organism>
<dbReference type="InterPro" id="IPR032758">
    <property type="entry name" value="MqsA/HigA-2"/>
</dbReference>
<accession>A5G3N3</accession>